<sequence length="204" mass="22268">MEELISINVTVKTPVVGHLHDYGFMSSDLQPLIDNVEITDSAFMVSLPSNHTALLHAISQAKRANIPVIERKDASGQASWGLVMTAAATALRTTGVVVDGDIVETSNTYRERLSVWCRGRSPITTKLGGGGSVLPAHHLRRHRCATAGFRFGRRKRQCPDAQYRFASRMLGVRPTNRSSNFDEAARLHTILAAYGPTSLPTSQS</sequence>
<accession>A0A1R3U728</accession>
<dbReference type="InterPro" id="IPR005493">
    <property type="entry name" value="RraA/RraA-like"/>
</dbReference>
<evidence type="ECO:0000313" key="2">
    <source>
        <dbReference type="EMBL" id="SCX35115.1"/>
    </source>
</evidence>
<gene>
    <name evidence="2" type="ORF">DSM25559_4808</name>
</gene>
<feature type="binding site" evidence="1">
    <location>
        <begin position="81"/>
        <end position="84"/>
    </location>
    <ligand>
        <name>substrate</name>
    </ligand>
</feature>
<proteinExistence type="predicted"/>
<dbReference type="EMBL" id="FMUE01000019">
    <property type="protein sequence ID" value="SCX35115.1"/>
    <property type="molecule type" value="Genomic_DNA"/>
</dbReference>
<evidence type="ECO:0000313" key="3">
    <source>
        <dbReference type="Proteomes" id="UP000187891"/>
    </source>
</evidence>
<dbReference type="SUPFAM" id="SSF89562">
    <property type="entry name" value="RraA-like"/>
    <property type="match status" value="1"/>
</dbReference>
<protein>
    <submittedName>
        <fullName evidence="2">Bifunctional hexulose-6-phosphate synthase/ribonuclease regulator</fullName>
    </submittedName>
</protein>
<dbReference type="STRING" id="1907666.DSM25559_4808"/>
<dbReference type="AlphaFoldDB" id="A0A1R3U728"/>
<organism evidence="2 3">
    <name type="scientific">Agrobacterium rosae</name>
    <dbReference type="NCBI Taxonomy" id="1972867"/>
    <lineage>
        <taxon>Bacteria</taxon>
        <taxon>Pseudomonadati</taxon>
        <taxon>Pseudomonadota</taxon>
        <taxon>Alphaproteobacteria</taxon>
        <taxon>Hyphomicrobiales</taxon>
        <taxon>Rhizobiaceae</taxon>
        <taxon>Rhizobium/Agrobacterium group</taxon>
        <taxon>Agrobacterium</taxon>
    </lineage>
</organism>
<dbReference type="InterPro" id="IPR036704">
    <property type="entry name" value="RraA/RraA-like_sf"/>
</dbReference>
<name>A0A1R3U728_9HYPH</name>
<dbReference type="Gene3D" id="3.50.30.40">
    <property type="entry name" value="Ribonuclease E inhibitor RraA/RraA-like"/>
    <property type="match status" value="1"/>
</dbReference>
<reference evidence="3" key="1">
    <citation type="submission" date="2016-10" db="EMBL/GenBank/DDBJ databases">
        <authorList>
            <person name="Wibberg D."/>
        </authorList>
    </citation>
    <scope>NUCLEOTIDE SEQUENCE [LARGE SCALE GENOMIC DNA]</scope>
</reference>
<evidence type="ECO:0000256" key="1">
    <source>
        <dbReference type="PIRSR" id="PIRSR605493-1"/>
    </source>
</evidence>
<dbReference type="Pfam" id="PF03737">
    <property type="entry name" value="RraA-like"/>
    <property type="match status" value="1"/>
</dbReference>
<dbReference type="Proteomes" id="UP000187891">
    <property type="component" value="Unassembled WGS sequence"/>
</dbReference>
<dbReference type="RefSeq" id="WP_077122773.1">
    <property type="nucleotide sequence ID" value="NZ_FMUE01000019.1"/>
</dbReference>